<evidence type="ECO:0000313" key="6">
    <source>
        <dbReference type="EMBL" id="AVO44596.1"/>
    </source>
</evidence>
<dbReference type="PANTHER" id="PTHR30136">
    <property type="entry name" value="HELIX-TURN-HELIX TRANSCRIPTIONAL REGULATOR, ICLR FAMILY"/>
    <property type="match status" value="1"/>
</dbReference>
<dbReference type="GO" id="GO:0045892">
    <property type="term" value="P:negative regulation of DNA-templated transcription"/>
    <property type="evidence" value="ECO:0007669"/>
    <property type="project" value="TreeGrafter"/>
</dbReference>
<dbReference type="OrthoDB" id="1634354at2"/>
<dbReference type="PANTHER" id="PTHR30136:SF35">
    <property type="entry name" value="HTH-TYPE TRANSCRIPTIONAL REGULATOR RV1719"/>
    <property type="match status" value="1"/>
</dbReference>
<dbReference type="RefSeq" id="WP_106747939.1">
    <property type="nucleotide sequence ID" value="NZ_CP027668.1"/>
</dbReference>
<dbReference type="InterPro" id="IPR029016">
    <property type="entry name" value="GAF-like_dom_sf"/>
</dbReference>
<dbReference type="InterPro" id="IPR050707">
    <property type="entry name" value="HTH_MetabolicPath_Reg"/>
</dbReference>
<dbReference type="InterPro" id="IPR036390">
    <property type="entry name" value="WH_DNA-bd_sf"/>
</dbReference>
<sequence length="255" mass="27395">MPRPRRSFDTGGVKSATRVLALFELFDRLERPASVTEIAREMGIPQSSTSMLVNGLIDLGYLTALPDRRVQPTARVSMLGRWIDGRVTDGRVTRLMRELGEETGETILLGIASDIHVVYIAVIPATRAMRLHIPAGTRRPIAGSGMGLMLLSAMDDAEIARRIARVNLAREPETAPVDLDAVMAEVRAIRALGHAVSASRIVPGAGIVCTLLPTADQSQPMAVGIGGQAFEVVEKEKVFAALLRGKIERHFGAGG</sequence>
<organism evidence="6 7">
    <name type="scientific">Phreatobacter cathodiphilus</name>
    <dbReference type="NCBI Taxonomy" id="1868589"/>
    <lineage>
        <taxon>Bacteria</taxon>
        <taxon>Pseudomonadati</taxon>
        <taxon>Pseudomonadota</taxon>
        <taxon>Alphaproteobacteria</taxon>
        <taxon>Hyphomicrobiales</taxon>
        <taxon>Phreatobacteraceae</taxon>
        <taxon>Phreatobacter</taxon>
    </lineage>
</organism>
<feature type="domain" description="IclR-ED" evidence="5">
    <location>
        <begin position="75"/>
        <end position="255"/>
    </location>
</feature>
<keyword evidence="3" id="KW-0804">Transcription</keyword>
<reference evidence="6 7" key="1">
    <citation type="submission" date="2018-03" db="EMBL/GenBank/DDBJ databases">
        <title>Genome sequencing of Phreatobacter sp.</title>
        <authorList>
            <person name="Kim S.-J."/>
            <person name="Heo J."/>
            <person name="Kwon S.-W."/>
        </authorList>
    </citation>
    <scope>NUCLEOTIDE SEQUENCE [LARGE SCALE GENOMIC DNA]</scope>
    <source>
        <strain evidence="6 7">S-12</strain>
    </source>
</reference>
<evidence type="ECO:0000256" key="3">
    <source>
        <dbReference type="ARBA" id="ARBA00023163"/>
    </source>
</evidence>
<dbReference type="SMART" id="SM00346">
    <property type="entry name" value="HTH_ICLR"/>
    <property type="match status" value="1"/>
</dbReference>
<accession>A0A2S0N900</accession>
<name>A0A2S0N900_9HYPH</name>
<keyword evidence="7" id="KW-1185">Reference proteome</keyword>
<proteinExistence type="predicted"/>
<dbReference type="KEGG" id="phr:C6569_05715"/>
<dbReference type="GO" id="GO:0003700">
    <property type="term" value="F:DNA-binding transcription factor activity"/>
    <property type="evidence" value="ECO:0007669"/>
    <property type="project" value="TreeGrafter"/>
</dbReference>
<dbReference type="PROSITE" id="PS51077">
    <property type="entry name" value="HTH_ICLR"/>
    <property type="match status" value="1"/>
</dbReference>
<dbReference type="InterPro" id="IPR014757">
    <property type="entry name" value="Tscrpt_reg_IclR_C"/>
</dbReference>
<dbReference type="Pfam" id="PF09339">
    <property type="entry name" value="HTH_IclR"/>
    <property type="match status" value="1"/>
</dbReference>
<dbReference type="GO" id="GO:0003677">
    <property type="term" value="F:DNA binding"/>
    <property type="evidence" value="ECO:0007669"/>
    <property type="project" value="UniProtKB-KW"/>
</dbReference>
<evidence type="ECO:0000259" key="4">
    <source>
        <dbReference type="PROSITE" id="PS51077"/>
    </source>
</evidence>
<protein>
    <recommendedName>
        <fullName evidence="8">IclR family transcriptional regulator</fullName>
    </recommendedName>
</protein>
<evidence type="ECO:0000256" key="2">
    <source>
        <dbReference type="ARBA" id="ARBA00023125"/>
    </source>
</evidence>
<dbReference type="PROSITE" id="PS51078">
    <property type="entry name" value="ICLR_ED"/>
    <property type="match status" value="1"/>
</dbReference>
<feature type="domain" description="HTH iclR-type" evidence="4">
    <location>
        <begin position="13"/>
        <end position="81"/>
    </location>
</feature>
<dbReference type="Gene3D" id="3.30.450.40">
    <property type="match status" value="1"/>
</dbReference>
<dbReference type="Proteomes" id="UP000237889">
    <property type="component" value="Chromosome"/>
</dbReference>
<evidence type="ECO:0000256" key="1">
    <source>
        <dbReference type="ARBA" id="ARBA00023015"/>
    </source>
</evidence>
<dbReference type="InterPro" id="IPR036388">
    <property type="entry name" value="WH-like_DNA-bd_sf"/>
</dbReference>
<evidence type="ECO:0008006" key="8">
    <source>
        <dbReference type="Google" id="ProtNLM"/>
    </source>
</evidence>
<dbReference type="SUPFAM" id="SSF46785">
    <property type="entry name" value="Winged helix' DNA-binding domain"/>
    <property type="match status" value="1"/>
</dbReference>
<dbReference type="EMBL" id="CP027668">
    <property type="protein sequence ID" value="AVO44596.1"/>
    <property type="molecule type" value="Genomic_DNA"/>
</dbReference>
<gene>
    <name evidence="6" type="ORF">C6569_05715</name>
</gene>
<dbReference type="SUPFAM" id="SSF55781">
    <property type="entry name" value="GAF domain-like"/>
    <property type="match status" value="1"/>
</dbReference>
<keyword evidence="1" id="KW-0805">Transcription regulation</keyword>
<dbReference type="Gene3D" id="1.10.10.10">
    <property type="entry name" value="Winged helix-like DNA-binding domain superfamily/Winged helix DNA-binding domain"/>
    <property type="match status" value="1"/>
</dbReference>
<dbReference type="Pfam" id="PF01614">
    <property type="entry name" value="IclR_C"/>
    <property type="match status" value="1"/>
</dbReference>
<dbReference type="AlphaFoldDB" id="A0A2S0N900"/>
<evidence type="ECO:0000259" key="5">
    <source>
        <dbReference type="PROSITE" id="PS51078"/>
    </source>
</evidence>
<dbReference type="InterPro" id="IPR005471">
    <property type="entry name" value="Tscrpt_reg_IclR_N"/>
</dbReference>
<evidence type="ECO:0000313" key="7">
    <source>
        <dbReference type="Proteomes" id="UP000237889"/>
    </source>
</evidence>
<keyword evidence="2" id="KW-0238">DNA-binding</keyword>